<dbReference type="AlphaFoldDB" id="A0A916YHA1"/>
<dbReference type="CDD" id="cd00761">
    <property type="entry name" value="Glyco_tranf_GTA_type"/>
    <property type="match status" value="1"/>
</dbReference>
<evidence type="ECO:0000256" key="3">
    <source>
        <dbReference type="ARBA" id="ARBA00022679"/>
    </source>
</evidence>
<evidence type="ECO:0000313" key="6">
    <source>
        <dbReference type="Proteomes" id="UP000633205"/>
    </source>
</evidence>
<dbReference type="InterPro" id="IPR050834">
    <property type="entry name" value="Glycosyltransf_2"/>
</dbReference>
<comment type="caution">
    <text evidence="5">The sequence shown here is derived from an EMBL/GenBank/DDBJ whole genome shotgun (WGS) entry which is preliminary data.</text>
</comment>
<dbReference type="Pfam" id="PF00535">
    <property type="entry name" value="Glycos_transf_2"/>
    <property type="match status" value="1"/>
</dbReference>
<dbReference type="RefSeq" id="WP_188713061.1">
    <property type="nucleotide sequence ID" value="NZ_BMHO01000002.1"/>
</dbReference>
<evidence type="ECO:0000259" key="4">
    <source>
        <dbReference type="Pfam" id="PF00535"/>
    </source>
</evidence>
<evidence type="ECO:0000256" key="1">
    <source>
        <dbReference type="ARBA" id="ARBA00006739"/>
    </source>
</evidence>
<protein>
    <recommendedName>
        <fullName evidence="4">Glycosyltransferase 2-like domain-containing protein</fullName>
    </recommendedName>
</protein>
<gene>
    <name evidence="5" type="ORF">GCM10010915_28420</name>
</gene>
<comment type="similarity">
    <text evidence="1">Belongs to the glycosyltransferase 2 family.</text>
</comment>
<dbReference type="EMBL" id="BMHO01000002">
    <property type="protein sequence ID" value="GGD45441.1"/>
    <property type="molecule type" value="Genomic_DNA"/>
</dbReference>
<dbReference type="PANTHER" id="PTHR43685">
    <property type="entry name" value="GLYCOSYLTRANSFERASE"/>
    <property type="match status" value="1"/>
</dbReference>
<dbReference type="SUPFAM" id="SSF53448">
    <property type="entry name" value="Nucleotide-diphospho-sugar transferases"/>
    <property type="match status" value="1"/>
</dbReference>
<dbReference type="Proteomes" id="UP000633205">
    <property type="component" value="Unassembled WGS sequence"/>
</dbReference>
<reference evidence="5" key="1">
    <citation type="journal article" date="2014" name="Int. J. Syst. Evol. Microbiol.">
        <title>Complete genome sequence of Corynebacterium casei LMG S-19264T (=DSM 44701T), isolated from a smear-ripened cheese.</title>
        <authorList>
            <consortium name="US DOE Joint Genome Institute (JGI-PGF)"/>
            <person name="Walter F."/>
            <person name="Albersmeier A."/>
            <person name="Kalinowski J."/>
            <person name="Ruckert C."/>
        </authorList>
    </citation>
    <scope>NUCLEOTIDE SEQUENCE</scope>
    <source>
        <strain evidence="5">CGMCC 1.15152</strain>
    </source>
</reference>
<feature type="domain" description="Glycosyltransferase 2-like" evidence="4">
    <location>
        <begin position="5"/>
        <end position="158"/>
    </location>
</feature>
<dbReference type="GO" id="GO:0016757">
    <property type="term" value="F:glycosyltransferase activity"/>
    <property type="evidence" value="ECO:0007669"/>
    <property type="project" value="UniProtKB-KW"/>
</dbReference>
<proteinExistence type="inferred from homology"/>
<dbReference type="PANTHER" id="PTHR43685:SF5">
    <property type="entry name" value="GLYCOSYLTRANSFERASE EPSE-RELATED"/>
    <property type="match status" value="1"/>
</dbReference>
<evidence type="ECO:0000313" key="5">
    <source>
        <dbReference type="EMBL" id="GGD45441.1"/>
    </source>
</evidence>
<sequence>MPRLSVLLPARNASTSIGDAVRSTLADLPDDAELIVGDDASTDGTPEVLAGIDDLRLRVISCPGRGLSAALNTLLDATDSEFVARMDADDVVIRGRFHRQMRALRTADTVFTTVATQHGSGVPRPAWPVGIGAGEFGFHLLLTNPVAHSTMAARRATIVDAGGYRAVPSEDYDLWLRLQSRGARMRRLATPGLVYRVHADQVTAADGWRMSSWQDDRTQQAFAELSERLLGVPQMRISSLAVAPLTRGAKLARMADFDRHFRSAVRRVPLPARAALLRRLAARAEWLWQRTDATPGLIGAAT</sequence>
<evidence type="ECO:0000256" key="2">
    <source>
        <dbReference type="ARBA" id="ARBA00022676"/>
    </source>
</evidence>
<keyword evidence="2" id="KW-0328">Glycosyltransferase</keyword>
<dbReference type="Gene3D" id="3.90.550.10">
    <property type="entry name" value="Spore Coat Polysaccharide Biosynthesis Protein SpsA, Chain A"/>
    <property type="match status" value="1"/>
</dbReference>
<dbReference type="InterPro" id="IPR029044">
    <property type="entry name" value="Nucleotide-diphossugar_trans"/>
</dbReference>
<reference evidence="5" key="2">
    <citation type="submission" date="2020-09" db="EMBL/GenBank/DDBJ databases">
        <authorList>
            <person name="Sun Q."/>
            <person name="Zhou Y."/>
        </authorList>
    </citation>
    <scope>NUCLEOTIDE SEQUENCE</scope>
    <source>
        <strain evidence="5">CGMCC 1.15152</strain>
    </source>
</reference>
<keyword evidence="3" id="KW-0808">Transferase</keyword>
<name>A0A916YHA1_9MICO</name>
<accession>A0A916YHA1</accession>
<organism evidence="5 6">
    <name type="scientific">Microbacterium faecale</name>
    <dbReference type="NCBI Taxonomy" id="1804630"/>
    <lineage>
        <taxon>Bacteria</taxon>
        <taxon>Bacillati</taxon>
        <taxon>Actinomycetota</taxon>
        <taxon>Actinomycetes</taxon>
        <taxon>Micrococcales</taxon>
        <taxon>Microbacteriaceae</taxon>
        <taxon>Microbacterium</taxon>
    </lineage>
</organism>
<keyword evidence="6" id="KW-1185">Reference proteome</keyword>
<dbReference type="InterPro" id="IPR001173">
    <property type="entry name" value="Glyco_trans_2-like"/>
</dbReference>